<keyword evidence="7" id="KW-0460">Magnesium</keyword>
<dbReference type="InterPro" id="IPR035911">
    <property type="entry name" value="MurE/MurF_N"/>
</dbReference>
<reference evidence="13" key="1">
    <citation type="submission" date="2017-09" db="EMBL/GenBank/DDBJ databases">
        <authorList>
            <person name="Varghese N."/>
            <person name="Submissions S."/>
        </authorList>
    </citation>
    <scope>NUCLEOTIDE SEQUENCE [LARGE SCALE GENOMIC DNA]</scope>
    <source>
        <strain evidence="13">C7</strain>
    </source>
</reference>
<dbReference type="HAMAP" id="MF_00208">
    <property type="entry name" value="MurE"/>
    <property type="match status" value="1"/>
</dbReference>
<dbReference type="NCBIfam" id="NF001126">
    <property type="entry name" value="PRK00139.1-4"/>
    <property type="match status" value="1"/>
</dbReference>
<evidence type="ECO:0000256" key="3">
    <source>
        <dbReference type="ARBA" id="ARBA00022960"/>
    </source>
</evidence>
<keyword evidence="7" id="KW-0067">ATP-binding</keyword>
<comment type="catalytic activity">
    <reaction evidence="7">
        <text>UDP-N-acetyl-alpha-D-muramoyl-L-alanyl-D-glutamate + meso-2,6-diaminopimelate + ATP = UDP-N-acetyl-alpha-D-muramoyl-L-alanyl-gamma-D-glutamyl-meso-2,6-diaminopimelate + ADP + phosphate + H(+)</text>
        <dbReference type="Rhea" id="RHEA:23676"/>
        <dbReference type="ChEBI" id="CHEBI:15378"/>
        <dbReference type="ChEBI" id="CHEBI:30616"/>
        <dbReference type="ChEBI" id="CHEBI:43474"/>
        <dbReference type="ChEBI" id="CHEBI:57791"/>
        <dbReference type="ChEBI" id="CHEBI:83900"/>
        <dbReference type="ChEBI" id="CHEBI:83905"/>
        <dbReference type="ChEBI" id="CHEBI:456216"/>
        <dbReference type="EC" id="6.3.2.13"/>
    </reaction>
</comment>
<accession>A0A2C9CV55</accession>
<feature type="binding site" evidence="7">
    <location>
        <position position="468"/>
    </location>
    <ligand>
        <name>meso-2,6-diaminopimelate</name>
        <dbReference type="ChEBI" id="CHEBI:57791"/>
    </ligand>
</feature>
<keyword evidence="4 7" id="KW-0573">Peptidoglycan synthesis</keyword>
<feature type="binding site" evidence="7">
    <location>
        <position position="37"/>
    </location>
    <ligand>
        <name>UDP-N-acetyl-alpha-D-muramoyl-L-alanyl-D-glutamate</name>
        <dbReference type="ChEBI" id="CHEBI:83900"/>
    </ligand>
</feature>
<feature type="domain" description="Mur ligase C-terminal" evidence="10">
    <location>
        <begin position="342"/>
        <end position="466"/>
    </location>
</feature>
<feature type="binding site" evidence="7">
    <location>
        <begin position="119"/>
        <end position="125"/>
    </location>
    <ligand>
        <name>ATP</name>
        <dbReference type="ChEBI" id="CHEBI:30616"/>
    </ligand>
</feature>
<feature type="short sequence motif" description="Meso-diaminopimelate recognition motif" evidence="7">
    <location>
        <begin position="416"/>
        <end position="419"/>
    </location>
</feature>
<keyword evidence="3 7" id="KW-0133">Cell shape</keyword>
<dbReference type="GO" id="GO:0005524">
    <property type="term" value="F:ATP binding"/>
    <property type="evidence" value="ECO:0007669"/>
    <property type="project" value="UniProtKB-UniRule"/>
</dbReference>
<keyword evidence="7 12" id="KW-0436">Ligase</keyword>
<sequence>MTDAQITNAPRTLDSLGLEPLRRTAGTPELTGVVVDSRQVRAGVLFAALPGVNAHGARFAAAAIAAGAVAILTDEEGFAQARPDDGAVWLVADDARAALSQVAARWFGAQPDVMVAVTGTNGKTSVASFTRQLWAAMGLRAVNFGTTGVEGAVNAALSHTTPEPVILHGLLADLAAQGVTHGAMEASSHGLAQRRLDGVKLRAAGFTHLSRDHLDYHATVPEYEAAKGLLFDRVLASDGTAVINLDTDAGQRMIARAKSAGRQVLTVGRDPVADLRLLSTTFEASGQRVSFAYQDAEYAASLELIGSFQAENALLAAGLAVASGAVATDVFAALESLKPVAGRMQFAAHSQTGGAIYVDYSHTPDSVAIALAALRPHVAGRLVCIVGAGGDRDPGKRPLMGQAAAQNADAVIVTDDNPRSEDPATIRAAVLAGAPDAQEIGDRAAAIAAGIAMLGPDDTLLIAGKGHETGQTIGDQVLPFNDVEVARLAASKTGGPL</sequence>
<dbReference type="GO" id="GO:0000287">
    <property type="term" value="F:magnesium ion binding"/>
    <property type="evidence" value="ECO:0007669"/>
    <property type="project" value="UniProtKB-UniRule"/>
</dbReference>
<keyword evidence="13" id="KW-1185">Reference proteome</keyword>
<evidence type="ECO:0000256" key="4">
    <source>
        <dbReference type="ARBA" id="ARBA00022984"/>
    </source>
</evidence>
<evidence type="ECO:0000256" key="1">
    <source>
        <dbReference type="ARBA" id="ARBA00005898"/>
    </source>
</evidence>
<dbReference type="UniPathway" id="UPA00219"/>
<dbReference type="InterPro" id="IPR036615">
    <property type="entry name" value="Mur_ligase_C_dom_sf"/>
</dbReference>
<feature type="binding site" evidence="7">
    <location>
        <position position="195"/>
    </location>
    <ligand>
        <name>UDP-N-acetyl-alpha-D-muramoyl-L-alanyl-D-glutamate</name>
        <dbReference type="ChEBI" id="CHEBI:83900"/>
    </ligand>
</feature>
<dbReference type="InterPro" id="IPR036565">
    <property type="entry name" value="Mur-like_cat_sf"/>
</dbReference>
<dbReference type="Pfam" id="PF01225">
    <property type="entry name" value="Mur_ligase"/>
    <property type="match status" value="1"/>
</dbReference>
<keyword evidence="7" id="KW-0963">Cytoplasm</keyword>
<dbReference type="SUPFAM" id="SSF63418">
    <property type="entry name" value="MurE/MurF N-terminal domain"/>
    <property type="match status" value="1"/>
</dbReference>
<dbReference type="NCBIfam" id="NF001124">
    <property type="entry name" value="PRK00139.1-2"/>
    <property type="match status" value="1"/>
</dbReference>
<evidence type="ECO:0000313" key="13">
    <source>
        <dbReference type="Proteomes" id="UP000220034"/>
    </source>
</evidence>
<evidence type="ECO:0000256" key="2">
    <source>
        <dbReference type="ARBA" id="ARBA00022618"/>
    </source>
</evidence>
<dbReference type="InterPro" id="IPR013221">
    <property type="entry name" value="Mur_ligase_cen"/>
</dbReference>
<dbReference type="PANTHER" id="PTHR23135:SF4">
    <property type="entry name" value="UDP-N-ACETYLMURAMOYL-L-ALANYL-D-GLUTAMATE--2,6-DIAMINOPIMELATE LIGASE MURE HOMOLOG, CHLOROPLASTIC"/>
    <property type="match status" value="1"/>
</dbReference>
<keyword evidence="2 7" id="KW-0132">Cell division</keyword>
<feature type="modified residue" description="N6-carboxylysine" evidence="7">
    <location>
        <position position="227"/>
    </location>
</feature>
<feature type="domain" description="Mur ligase N-terminal catalytic" evidence="9">
    <location>
        <begin position="30"/>
        <end position="104"/>
    </location>
</feature>
<dbReference type="GO" id="GO:0009252">
    <property type="term" value="P:peptidoglycan biosynthetic process"/>
    <property type="evidence" value="ECO:0007669"/>
    <property type="project" value="UniProtKB-UniRule"/>
</dbReference>
<dbReference type="GO" id="GO:0071555">
    <property type="term" value="P:cell wall organization"/>
    <property type="evidence" value="ECO:0007669"/>
    <property type="project" value="UniProtKB-KW"/>
</dbReference>
<dbReference type="GO" id="GO:0051301">
    <property type="term" value="P:cell division"/>
    <property type="evidence" value="ECO:0007669"/>
    <property type="project" value="UniProtKB-KW"/>
</dbReference>
<dbReference type="SUPFAM" id="SSF53244">
    <property type="entry name" value="MurD-like peptide ligases, peptide-binding domain"/>
    <property type="match status" value="1"/>
</dbReference>
<dbReference type="Gene3D" id="3.40.1390.10">
    <property type="entry name" value="MurE/MurF, N-terminal domain"/>
    <property type="match status" value="1"/>
</dbReference>
<dbReference type="GO" id="GO:0008360">
    <property type="term" value="P:regulation of cell shape"/>
    <property type="evidence" value="ECO:0007669"/>
    <property type="project" value="UniProtKB-KW"/>
</dbReference>
<feature type="binding site" evidence="7">
    <location>
        <position position="187"/>
    </location>
    <ligand>
        <name>UDP-N-acetyl-alpha-D-muramoyl-L-alanyl-D-glutamate</name>
        <dbReference type="ChEBI" id="CHEBI:83900"/>
    </ligand>
</feature>
<evidence type="ECO:0000313" key="12">
    <source>
        <dbReference type="EMBL" id="SOH95184.1"/>
    </source>
</evidence>
<comment type="caution">
    <text evidence="7">Lacks conserved residue(s) required for the propagation of feature annotation.</text>
</comment>
<dbReference type="EMBL" id="OCTN01000008">
    <property type="protein sequence ID" value="SOH95184.1"/>
    <property type="molecule type" value="Genomic_DNA"/>
</dbReference>
<dbReference type="Gene3D" id="3.40.1190.10">
    <property type="entry name" value="Mur-like, catalytic domain"/>
    <property type="match status" value="1"/>
</dbReference>
<keyword evidence="6 7" id="KW-0961">Cell wall biogenesis/degradation</keyword>
<dbReference type="Pfam" id="PF08245">
    <property type="entry name" value="Mur_ligase_M"/>
    <property type="match status" value="1"/>
</dbReference>
<dbReference type="GO" id="GO:0005737">
    <property type="term" value="C:cytoplasm"/>
    <property type="evidence" value="ECO:0007669"/>
    <property type="project" value="UniProtKB-SubCell"/>
</dbReference>
<evidence type="ECO:0000256" key="5">
    <source>
        <dbReference type="ARBA" id="ARBA00023306"/>
    </source>
</evidence>
<evidence type="ECO:0000256" key="6">
    <source>
        <dbReference type="ARBA" id="ARBA00023316"/>
    </source>
</evidence>
<evidence type="ECO:0000259" key="9">
    <source>
        <dbReference type="Pfam" id="PF01225"/>
    </source>
</evidence>
<comment type="similarity">
    <text evidence="1 7">Belongs to the MurCDEF family. MurE subfamily.</text>
</comment>
<comment type="function">
    <text evidence="7">Catalyzes the addition of meso-diaminopimelic acid to the nucleotide precursor UDP-N-acetylmuramoyl-L-alanyl-D-glutamate (UMAG) in the biosynthesis of bacterial cell-wall peptidoglycan.</text>
</comment>
<evidence type="ECO:0000259" key="10">
    <source>
        <dbReference type="Pfam" id="PF02875"/>
    </source>
</evidence>
<feature type="binding site" evidence="7">
    <location>
        <position position="193"/>
    </location>
    <ligand>
        <name>UDP-N-acetyl-alpha-D-muramoyl-L-alanyl-D-glutamate</name>
        <dbReference type="ChEBI" id="CHEBI:83900"/>
    </ligand>
</feature>
<dbReference type="NCBIfam" id="TIGR01085">
    <property type="entry name" value="murE"/>
    <property type="match status" value="1"/>
</dbReference>
<evidence type="ECO:0000256" key="7">
    <source>
        <dbReference type="HAMAP-Rule" id="MF_00208"/>
    </source>
</evidence>
<comment type="subcellular location">
    <subcellularLocation>
        <location evidence="7 8">Cytoplasm</location>
    </subcellularLocation>
</comment>
<keyword evidence="7" id="KW-0547">Nucleotide-binding</keyword>
<dbReference type="PANTHER" id="PTHR23135">
    <property type="entry name" value="MUR LIGASE FAMILY MEMBER"/>
    <property type="match status" value="1"/>
</dbReference>
<dbReference type="AlphaFoldDB" id="A0A2C9CV55"/>
<comment type="cofactor">
    <cofactor evidence="7">
        <name>Mg(2+)</name>
        <dbReference type="ChEBI" id="CHEBI:18420"/>
    </cofactor>
</comment>
<dbReference type="Gene3D" id="3.90.190.20">
    <property type="entry name" value="Mur ligase, C-terminal domain"/>
    <property type="match status" value="1"/>
</dbReference>
<feature type="binding site" evidence="7">
    <location>
        <begin position="416"/>
        <end position="419"/>
    </location>
    <ligand>
        <name>meso-2,6-diaminopimelate</name>
        <dbReference type="ChEBI" id="CHEBI:57791"/>
    </ligand>
</feature>
<proteinExistence type="inferred from homology"/>
<dbReference type="Proteomes" id="UP000220034">
    <property type="component" value="Unassembled WGS sequence"/>
</dbReference>
<feature type="binding site" evidence="7">
    <location>
        <begin position="160"/>
        <end position="161"/>
    </location>
    <ligand>
        <name>UDP-N-acetyl-alpha-D-muramoyl-L-alanyl-D-glutamate</name>
        <dbReference type="ChEBI" id="CHEBI:83900"/>
    </ligand>
</feature>
<evidence type="ECO:0000259" key="11">
    <source>
        <dbReference type="Pfam" id="PF08245"/>
    </source>
</evidence>
<feature type="domain" description="Mur ligase central" evidence="11">
    <location>
        <begin position="117"/>
        <end position="320"/>
    </location>
</feature>
<dbReference type="Pfam" id="PF02875">
    <property type="entry name" value="Mur_ligase_C"/>
    <property type="match status" value="1"/>
</dbReference>
<feature type="binding site" evidence="7">
    <location>
        <position position="464"/>
    </location>
    <ligand>
        <name>meso-2,6-diaminopimelate</name>
        <dbReference type="ChEBI" id="CHEBI:57791"/>
    </ligand>
</feature>
<comment type="PTM">
    <text evidence="7">Carboxylation is probably crucial for Mg(2+) binding and, consequently, for the gamma-phosphate positioning of ATP.</text>
</comment>
<comment type="pathway">
    <text evidence="7 8">Cell wall biogenesis; peptidoglycan biosynthesis.</text>
</comment>
<dbReference type="InterPro" id="IPR004101">
    <property type="entry name" value="Mur_ligase_C"/>
</dbReference>
<dbReference type="GO" id="GO:0008765">
    <property type="term" value="F:UDP-N-acetylmuramoylalanyl-D-glutamate-2,6-diaminopimelate ligase activity"/>
    <property type="evidence" value="ECO:0007669"/>
    <property type="project" value="UniProtKB-UniRule"/>
</dbReference>
<dbReference type="EC" id="6.3.2.13" evidence="7"/>
<keyword evidence="5 7" id="KW-0131">Cell cycle</keyword>
<organism evidence="12 13">
    <name type="scientific">Pontivivens marinum</name>
    <dbReference type="NCBI Taxonomy" id="1690039"/>
    <lineage>
        <taxon>Bacteria</taxon>
        <taxon>Pseudomonadati</taxon>
        <taxon>Pseudomonadota</taxon>
        <taxon>Alphaproteobacteria</taxon>
        <taxon>Rhodobacterales</taxon>
        <taxon>Paracoccaceae</taxon>
        <taxon>Pontivivens</taxon>
    </lineage>
</organism>
<dbReference type="InterPro" id="IPR005761">
    <property type="entry name" value="UDP-N-AcMur-Glu-dNH2Pim_ligase"/>
</dbReference>
<name>A0A2C9CV55_9RHOB</name>
<dbReference type="InterPro" id="IPR000713">
    <property type="entry name" value="Mur_ligase_N"/>
</dbReference>
<gene>
    <name evidence="7" type="primary">murE</name>
    <name evidence="12" type="ORF">SAMN06273572_10857</name>
</gene>
<feature type="binding site" evidence="7">
    <location>
        <position position="392"/>
    </location>
    <ligand>
        <name>meso-2,6-diaminopimelate</name>
        <dbReference type="ChEBI" id="CHEBI:57791"/>
    </ligand>
</feature>
<protein>
    <recommendedName>
        <fullName evidence="7">UDP-N-acetylmuramoyl-L-alanyl-D-glutamate--2,6-diaminopimelate ligase</fullName>
        <ecNumber evidence="7">6.3.2.13</ecNumber>
    </recommendedName>
    <alternativeName>
        <fullName evidence="7">Meso-A2pm-adding enzyme</fullName>
    </alternativeName>
    <alternativeName>
        <fullName evidence="7">Meso-diaminopimelate-adding enzyme</fullName>
    </alternativeName>
    <alternativeName>
        <fullName evidence="7">UDP-MurNAc-L-Ala-D-Glu:meso-diaminopimelate ligase</fullName>
    </alternativeName>
    <alternativeName>
        <fullName evidence="7">UDP-MurNAc-tripeptide synthetase</fullName>
    </alternativeName>
    <alternativeName>
        <fullName evidence="7">UDP-N-acetylmuramyl-tripeptide synthetase</fullName>
    </alternativeName>
</protein>
<evidence type="ECO:0000256" key="8">
    <source>
        <dbReference type="RuleBase" id="RU004135"/>
    </source>
</evidence>
<dbReference type="SUPFAM" id="SSF53623">
    <property type="entry name" value="MurD-like peptide ligases, catalytic domain"/>
    <property type="match status" value="1"/>
</dbReference>